<proteinExistence type="predicted"/>
<dbReference type="Pfam" id="PF12686">
    <property type="entry name" value="DUF3800"/>
    <property type="match status" value="1"/>
</dbReference>
<dbReference type="EMBL" id="LR214951">
    <property type="protein sequence ID" value="VEU59329.1"/>
    <property type="molecule type" value="Genomic_DNA"/>
</dbReference>
<dbReference type="AlphaFoldDB" id="A0A449A522"/>
<organism evidence="1 2">
    <name type="scientific">Mesomycoplasma neurolyticum</name>
    <dbReference type="NCBI Taxonomy" id="2120"/>
    <lineage>
        <taxon>Bacteria</taxon>
        <taxon>Bacillati</taxon>
        <taxon>Mycoplasmatota</taxon>
        <taxon>Mycoplasmoidales</taxon>
        <taxon>Metamycoplasmataceae</taxon>
        <taxon>Mesomycoplasma</taxon>
    </lineage>
</organism>
<evidence type="ECO:0000313" key="1">
    <source>
        <dbReference type="EMBL" id="VEU59329.1"/>
    </source>
</evidence>
<dbReference type="RefSeq" id="WP_165001319.1">
    <property type="nucleotide sequence ID" value="NZ_LR214951.1"/>
</dbReference>
<dbReference type="KEGG" id="mnu:NCTC10166_00297"/>
<reference evidence="1 2" key="1">
    <citation type="submission" date="2019-01" db="EMBL/GenBank/DDBJ databases">
        <authorList>
            <consortium name="Pathogen Informatics"/>
        </authorList>
    </citation>
    <scope>NUCLEOTIDE SEQUENCE [LARGE SCALE GENOMIC DNA]</scope>
    <source>
        <strain evidence="1 2">NCTC10166</strain>
    </source>
</reference>
<dbReference type="InterPro" id="IPR024524">
    <property type="entry name" value="DUF3800"/>
</dbReference>
<protein>
    <recommendedName>
        <fullName evidence="3">DUF3800 domain-containing protein</fullName>
    </recommendedName>
</protein>
<evidence type="ECO:0000313" key="2">
    <source>
        <dbReference type="Proteomes" id="UP000289440"/>
    </source>
</evidence>
<keyword evidence="2" id="KW-1185">Reference proteome</keyword>
<evidence type="ECO:0008006" key="3">
    <source>
        <dbReference type="Google" id="ProtNLM"/>
    </source>
</evidence>
<dbReference type="Proteomes" id="UP000289440">
    <property type="component" value="Chromosome"/>
</dbReference>
<sequence length="256" mass="29931">MNKNKQNENTKIQEITFFIDDSGTINKKTKDEFFVYAGYVFLNKKDINDANNLHKSIEKEIKNKIGENSDNREIKGSNTSYKDRKRLIKSLSKYYKIGIISKFKEWNSIDLKDKSSIGRNKDFLIKILIKETLKELEIIKKISFDIKTIINIKIDNQTTKSNGYYSLEKLISAELNGTINPLFNTKIFNKEDLKINLSYANSKKNSLIRSADLVANNLNSIFHNKKRQIKNIKYFLLILPTIQNKKFKLKKIKNNF</sequence>
<accession>A0A449A522</accession>
<name>A0A449A522_9BACT</name>
<gene>
    <name evidence="1" type="ORF">NCTC10166_00297</name>
</gene>